<evidence type="ECO:0000256" key="2">
    <source>
        <dbReference type="ARBA" id="ARBA00022695"/>
    </source>
</evidence>
<dbReference type="GO" id="GO:0005829">
    <property type="term" value="C:cytosol"/>
    <property type="evidence" value="ECO:0007669"/>
    <property type="project" value="TreeGrafter"/>
</dbReference>
<dbReference type="SUPFAM" id="SSF81593">
    <property type="entry name" value="Nucleotidyltransferase substrate binding subunit/domain"/>
    <property type="match status" value="2"/>
</dbReference>
<sequence>MADSQTSLVQLQSLLAIAPEAPDSDHTNEAIQQWLEQLSATSLSALFDSQPNQWRNQWHQTLACSLFVRSQLLQPEQDSPTLLSILPNLNTQWAITDYQQSLQQHLAPLLDDKSVDSGLRQWRNLMMVRCIWRDLNRLAPTLDITKELTLMADVAVNFALNYHYNAMVKSKGTPVNAQGQAQPMLVIGMGKLGAYELNLSSDIDLIFAYPESGQTTPSPTNGNVISNQEFFTQLGQKLIKTLDAQTADGFVFRVDMRLRPYGQSGALVSNFDALENYYLTQGRDWERYAMVKARVMACSAGDAQNSVPLAAATNELLTLLRNFTYRKYVDFSAIEALRDLKTRIRQEVKRRRLKGNVKLGEGGIREVEFIVQALQLIRGGRDSQLQTPSLVNALNALVTLEAIPADVARALLNSYLFLRNAEHAIQAWQDKQTQDLPQSSNSQWALAQAMGAKDWPEFELQLSQHMHFVSEQFGEVIADKDNNKNTQAGQQWRSIWNETQAPFITELLEQLDFDCADDGAQTLLALHQAPQVLATDKTGADRLNRFVPLLLQKLSSRAGAGQTLQRLQPFIIAIARRSAYLLLLIENPAALEQLVILSEASPWIPERLAEYPALLDELLSPTNLYQIPNKEELSAELTQTILRIPEDDLEQQMEALRYFRHAHGLKVAACEVTGKLPLMKVSDYLTELAEVVLSYALDLAWQDMCRKHGLPGDHEGGNQPNFVVIGYGKLGGIELGHGSDLDLVFIHNANAQKETQASEGQRALDNHTFYTRMGQKLILLLDTKMPSGTLYEVDMRLRPSGNSGMLVSTLSAFSKYQSDAAWTWEHQALVRTRVVAGNAQLAQEFAAVRKTTLCSERDLAKLKKDVTEMRQKMRSQLGSKTKEEQAGQFHIKQDAGGIVDIEFIVQYLVLAHAHNNPTLVEWSDNIRILEAIGQSDLLSETQITTLIEAYKALRSETHKLALQQRGNKIDGAGFEGLRGDVQGVWRELLE</sequence>
<comment type="cofactor">
    <cofactor evidence="7">
        <name>Mg(2+)</name>
        <dbReference type="ChEBI" id="CHEBI:18420"/>
    </cofactor>
</comment>
<dbReference type="EMBL" id="AP023086">
    <property type="protein sequence ID" value="BCD99917.1"/>
    <property type="molecule type" value="Genomic_DNA"/>
</dbReference>
<dbReference type="KEGG" id="marq:MARGE09_P4119"/>
<gene>
    <name evidence="7" type="primary">glnE</name>
    <name evidence="10" type="ORF">MARGE09_P4119</name>
</gene>
<dbReference type="Gene3D" id="3.30.460.10">
    <property type="entry name" value="Beta Polymerase, domain 2"/>
    <property type="match status" value="2"/>
</dbReference>
<keyword evidence="6 7" id="KW-0511">Multifunctional enzyme</keyword>
<dbReference type="CDD" id="cd05401">
    <property type="entry name" value="NT_GlnE_GlnD_like"/>
    <property type="match status" value="2"/>
</dbReference>
<dbReference type="Proteomes" id="UP001320119">
    <property type="component" value="Chromosome"/>
</dbReference>
<dbReference type="Gene3D" id="1.10.4050.10">
    <property type="entry name" value="Glutamine synthase adenylyltransferase GlnE"/>
    <property type="match status" value="1"/>
</dbReference>
<protein>
    <recommendedName>
        <fullName evidence="7">Bifunctional glutamine synthetase adenylyltransferase/adenylyl-removing enzyme</fullName>
    </recommendedName>
    <alternativeName>
        <fullName evidence="7">ATP:glutamine synthetase adenylyltransferase</fullName>
    </alternativeName>
    <alternativeName>
        <fullName evidence="7">ATase</fullName>
    </alternativeName>
    <domain>
        <recommendedName>
            <fullName evidence="7">Glutamine synthetase adenylyl-L-tyrosine phosphorylase</fullName>
            <ecNumber evidence="7">2.7.7.89</ecNumber>
        </recommendedName>
        <alternativeName>
            <fullName evidence="7">Adenylyl removase</fullName>
            <shortName evidence="7">AR</shortName>
            <shortName evidence="7">AT-N</shortName>
        </alternativeName>
    </domain>
    <domain>
        <recommendedName>
            <fullName evidence="7">Glutamine synthetase adenylyl transferase</fullName>
            <ecNumber evidence="7">2.7.7.42</ecNumber>
        </recommendedName>
        <alternativeName>
            <fullName evidence="7">Adenylyl transferase</fullName>
            <shortName evidence="7">AT</shortName>
            <shortName evidence="7">AT-C</shortName>
        </alternativeName>
    </domain>
</protein>
<dbReference type="Gene3D" id="1.20.120.330">
    <property type="entry name" value="Nucleotidyltransferases domain 2"/>
    <property type="match status" value="2"/>
</dbReference>
<dbReference type="AlphaFoldDB" id="A0AAN2BMC2"/>
<feature type="region of interest" description="Adenylyl removase" evidence="7">
    <location>
        <begin position="1"/>
        <end position="481"/>
    </location>
</feature>
<evidence type="ECO:0000313" key="11">
    <source>
        <dbReference type="Proteomes" id="UP001320119"/>
    </source>
</evidence>
<reference evidence="10 11" key="1">
    <citation type="journal article" date="2022" name="IScience">
        <title>An ultrasensitive nanofiber-based assay for enzymatic hydrolysis and deep-sea microbial degradation of cellulose.</title>
        <authorList>
            <person name="Tsudome M."/>
            <person name="Tachioka M."/>
            <person name="Miyazaki M."/>
            <person name="Uchimura K."/>
            <person name="Tsuda M."/>
            <person name="Takaki Y."/>
            <person name="Deguchi S."/>
        </authorList>
    </citation>
    <scope>NUCLEOTIDE SEQUENCE [LARGE SCALE GENOMIC DNA]</scope>
    <source>
        <strain evidence="10 11">GE09</strain>
    </source>
</reference>
<dbReference type="HAMAP" id="MF_00802">
    <property type="entry name" value="GlnE"/>
    <property type="match status" value="1"/>
</dbReference>
<dbReference type="Pfam" id="PF03710">
    <property type="entry name" value="GlnE"/>
    <property type="match status" value="2"/>
</dbReference>
<keyword evidence="11" id="KW-1185">Reference proteome</keyword>
<dbReference type="GO" id="GO:0000820">
    <property type="term" value="P:regulation of glutamine family amino acid metabolic process"/>
    <property type="evidence" value="ECO:0007669"/>
    <property type="project" value="UniProtKB-UniRule"/>
</dbReference>
<dbReference type="GO" id="GO:0000287">
    <property type="term" value="F:magnesium ion binding"/>
    <property type="evidence" value="ECO:0007669"/>
    <property type="project" value="UniProtKB-UniRule"/>
</dbReference>
<comment type="similarity">
    <text evidence="7">Belongs to the GlnE family.</text>
</comment>
<dbReference type="GO" id="GO:0047388">
    <property type="term" value="F:[glutamine synthetase]-adenylyl-L-tyrosine phosphorylase activity"/>
    <property type="evidence" value="ECO:0007669"/>
    <property type="project" value="UniProtKB-EC"/>
</dbReference>
<dbReference type="FunFam" id="1.20.120.330:FF:000005">
    <property type="entry name" value="Bifunctional glutamine synthetase adenylyltransferase/adenylyl-removing enzyme"/>
    <property type="match status" value="1"/>
</dbReference>
<accession>A0AAN2BMC2</accession>
<dbReference type="PANTHER" id="PTHR30621">
    <property type="entry name" value="GLUTAMINE SYNTHETASE ADENYLYLTRANSFERASE"/>
    <property type="match status" value="1"/>
</dbReference>
<proteinExistence type="inferred from homology"/>
<keyword evidence="4 7" id="KW-0067">ATP-binding</keyword>
<evidence type="ECO:0000256" key="6">
    <source>
        <dbReference type="ARBA" id="ARBA00023268"/>
    </source>
</evidence>
<dbReference type="SUPFAM" id="SSF81301">
    <property type="entry name" value="Nucleotidyltransferase"/>
    <property type="match status" value="2"/>
</dbReference>
<evidence type="ECO:0000313" key="10">
    <source>
        <dbReference type="EMBL" id="BCD99917.1"/>
    </source>
</evidence>
<comment type="function">
    <text evidence="7">Involved in the regulation of glutamine synthetase GlnA, a key enzyme in the process to assimilate ammonia. When cellular nitrogen levels are high, the C-terminal adenylyl transferase (AT) inactivates GlnA by covalent transfer of an adenylyl group from ATP to specific tyrosine residue of GlnA, thus reducing its activity. Conversely, when nitrogen levels are low, the N-terminal adenylyl removase (AR) activates GlnA by removing the adenylyl group by phosphorolysis, increasing its activity. The regulatory region of GlnE binds the signal transduction protein PII (GlnB) which indicates the nitrogen status of the cell.</text>
</comment>
<feature type="domain" description="PII-uridylyltransferase/Glutamine-synthetase adenylyltransferase" evidence="9">
    <location>
        <begin position="868"/>
        <end position="964"/>
    </location>
</feature>
<keyword evidence="1 7" id="KW-0808">Transferase</keyword>
<dbReference type="FunFam" id="3.30.460.10:FF:000009">
    <property type="entry name" value="Bifunctional glutamine synthetase adenylyltransferase/adenylyl-removing enzyme"/>
    <property type="match status" value="1"/>
</dbReference>
<feature type="domain" description="PII-uridylyltransferase/Glutamine-synthetase adenylyltransferase" evidence="9">
    <location>
        <begin position="339"/>
        <end position="476"/>
    </location>
</feature>
<evidence type="ECO:0000256" key="5">
    <source>
        <dbReference type="ARBA" id="ARBA00022842"/>
    </source>
</evidence>
<dbReference type="Pfam" id="PF08335">
    <property type="entry name" value="GlnD_UR_UTase"/>
    <property type="match status" value="2"/>
</dbReference>
<dbReference type="NCBIfam" id="NF008292">
    <property type="entry name" value="PRK11072.1"/>
    <property type="match status" value="1"/>
</dbReference>
<evidence type="ECO:0000256" key="3">
    <source>
        <dbReference type="ARBA" id="ARBA00022741"/>
    </source>
</evidence>
<organism evidence="10 11">
    <name type="scientific">Marinagarivorans cellulosilyticus</name>
    <dbReference type="NCBI Taxonomy" id="2721545"/>
    <lineage>
        <taxon>Bacteria</taxon>
        <taxon>Pseudomonadati</taxon>
        <taxon>Pseudomonadota</taxon>
        <taxon>Gammaproteobacteria</taxon>
        <taxon>Cellvibrionales</taxon>
        <taxon>Cellvibrionaceae</taxon>
        <taxon>Marinagarivorans</taxon>
    </lineage>
</organism>
<feature type="region of interest" description="Adenylyl transferase" evidence="7">
    <location>
        <begin position="489"/>
        <end position="990"/>
    </location>
</feature>
<comment type="catalytic activity">
    <reaction evidence="7">
        <text>[glutamine synthetase]-L-tyrosine + ATP = [glutamine synthetase]-O(4)-(5'-adenylyl)-L-tyrosine + diphosphate</text>
        <dbReference type="Rhea" id="RHEA:18589"/>
        <dbReference type="Rhea" id="RHEA-COMP:10660"/>
        <dbReference type="Rhea" id="RHEA-COMP:10661"/>
        <dbReference type="ChEBI" id="CHEBI:30616"/>
        <dbReference type="ChEBI" id="CHEBI:33019"/>
        <dbReference type="ChEBI" id="CHEBI:46858"/>
        <dbReference type="ChEBI" id="CHEBI:83624"/>
        <dbReference type="EC" id="2.7.7.42"/>
    </reaction>
</comment>
<evidence type="ECO:0000259" key="9">
    <source>
        <dbReference type="Pfam" id="PF08335"/>
    </source>
</evidence>
<evidence type="ECO:0000256" key="7">
    <source>
        <dbReference type="HAMAP-Rule" id="MF_00802"/>
    </source>
</evidence>
<comment type="catalytic activity">
    <reaction evidence="7">
        <text>[glutamine synthetase]-O(4)-(5'-adenylyl)-L-tyrosine + phosphate = [glutamine synthetase]-L-tyrosine + ADP</text>
        <dbReference type="Rhea" id="RHEA:43716"/>
        <dbReference type="Rhea" id="RHEA-COMP:10660"/>
        <dbReference type="Rhea" id="RHEA-COMP:10661"/>
        <dbReference type="ChEBI" id="CHEBI:43474"/>
        <dbReference type="ChEBI" id="CHEBI:46858"/>
        <dbReference type="ChEBI" id="CHEBI:83624"/>
        <dbReference type="ChEBI" id="CHEBI:456216"/>
        <dbReference type="EC" id="2.7.7.89"/>
    </reaction>
</comment>
<dbReference type="GO" id="GO:0008882">
    <property type="term" value="F:[glutamate-ammonia-ligase] adenylyltransferase activity"/>
    <property type="evidence" value="ECO:0007669"/>
    <property type="project" value="UniProtKB-UniRule"/>
</dbReference>
<dbReference type="InterPro" id="IPR005190">
    <property type="entry name" value="GlnE_rpt_dom"/>
</dbReference>
<dbReference type="GO" id="GO:0005524">
    <property type="term" value="F:ATP binding"/>
    <property type="evidence" value="ECO:0007669"/>
    <property type="project" value="UniProtKB-UniRule"/>
</dbReference>
<dbReference type="EC" id="2.7.7.42" evidence="7"/>
<evidence type="ECO:0000256" key="4">
    <source>
        <dbReference type="ARBA" id="ARBA00022840"/>
    </source>
</evidence>
<feature type="domain" description="Glutamate-ammonia ligase adenylyltransferase repeated" evidence="8">
    <location>
        <begin position="592"/>
        <end position="846"/>
    </location>
</feature>
<keyword evidence="5 7" id="KW-0460">Magnesium</keyword>
<dbReference type="EC" id="2.7.7.89" evidence="7"/>
<keyword evidence="3 7" id="KW-0547">Nucleotide-binding</keyword>
<dbReference type="InterPro" id="IPR043519">
    <property type="entry name" value="NT_sf"/>
</dbReference>
<dbReference type="PANTHER" id="PTHR30621:SF0">
    <property type="entry name" value="BIFUNCTIONAL GLUTAMINE SYNTHETASE ADENYLYLTRANSFERASE_ADENYLYL-REMOVING ENZYME"/>
    <property type="match status" value="1"/>
</dbReference>
<dbReference type="InterPro" id="IPR013546">
    <property type="entry name" value="PII_UdlTrfase/GS_AdlTrfase"/>
</dbReference>
<dbReference type="RefSeq" id="WP_236985217.1">
    <property type="nucleotide sequence ID" value="NZ_AP023086.1"/>
</dbReference>
<feature type="domain" description="Glutamate-ammonia ligase adenylyltransferase repeated" evidence="8">
    <location>
        <begin position="59"/>
        <end position="300"/>
    </location>
</feature>
<evidence type="ECO:0000259" key="8">
    <source>
        <dbReference type="Pfam" id="PF03710"/>
    </source>
</evidence>
<dbReference type="InterPro" id="IPR023057">
    <property type="entry name" value="GlnE"/>
</dbReference>
<keyword evidence="2 7" id="KW-0548">Nucleotidyltransferase</keyword>
<dbReference type="Gene3D" id="1.20.120.1510">
    <property type="match status" value="1"/>
</dbReference>
<name>A0AAN2BMC2_9GAMM</name>
<evidence type="ECO:0000256" key="1">
    <source>
        <dbReference type="ARBA" id="ARBA00022679"/>
    </source>
</evidence>